<feature type="region of interest" description="Disordered" evidence="7">
    <location>
        <begin position="91"/>
        <end position="120"/>
    </location>
</feature>
<evidence type="ECO:0000256" key="3">
    <source>
        <dbReference type="ARBA" id="ARBA00022658"/>
    </source>
</evidence>
<dbReference type="Gene3D" id="1.20.900.10">
    <property type="entry name" value="Dbl homology (DH) domain"/>
    <property type="match status" value="1"/>
</dbReference>
<dbReference type="Pfam" id="PF07653">
    <property type="entry name" value="SH3_2"/>
    <property type="match status" value="1"/>
</dbReference>
<feature type="region of interest" description="Disordered" evidence="7">
    <location>
        <begin position="968"/>
        <end position="1027"/>
    </location>
</feature>
<feature type="region of interest" description="Disordered" evidence="7">
    <location>
        <begin position="315"/>
        <end position="432"/>
    </location>
</feature>
<dbReference type="InterPro" id="IPR032409">
    <property type="entry name" value="GEF6/7_CC"/>
</dbReference>
<feature type="region of interest" description="Disordered" evidence="7">
    <location>
        <begin position="1062"/>
        <end position="1082"/>
    </location>
</feature>
<dbReference type="SUPFAM" id="SSF50044">
    <property type="entry name" value="SH3-domain"/>
    <property type="match status" value="1"/>
</dbReference>
<dbReference type="PRINTS" id="PR00452">
    <property type="entry name" value="SH3DOMAIN"/>
</dbReference>
<evidence type="ECO:0000313" key="12">
    <source>
        <dbReference type="Proteomes" id="UP000694542"/>
    </source>
</evidence>
<dbReference type="Pfam" id="PF00621">
    <property type="entry name" value="RhoGEF"/>
    <property type="match status" value="1"/>
</dbReference>
<feature type="compositionally biased region" description="Low complexity" evidence="7">
    <location>
        <begin position="1136"/>
        <end position="1149"/>
    </location>
</feature>
<dbReference type="SUPFAM" id="SSF48065">
    <property type="entry name" value="DBL homology domain (DH-domain)"/>
    <property type="match status" value="1"/>
</dbReference>
<keyword evidence="4" id="KW-0966">Cell projection</keyword>
<dbReference type="SMART" id="SM00233">
    <property type="entry name" value="PH"/>
    <property type="match status" value="1"/>
</dbReference>
<feature type="region of interest" description="Disordered" evidence="7">
    <location>
        <begin position="132"/>
        <end position="158"/>
    </location>
</feature>
<feature type="compositionally biased region" description="Gly residues" evidence="7">
    <location>
        <begin position="278"/>
        <end position="298"/>
    </location>
</feature>
<dbReference type="SMART" id="SM00325">
    <property type="entry name" value="RhoGEF"/>
    <property type="match status" value="1"/>
</dbReference>
<dbReference type="Gene3D" id="1.10.418.10">
    <property type="entry name" value="Calponin-like domain"/>
    <property type="match status" value="1"/>
</dbReference>
<feature type="compositionally biased region" description="Low complexity" evidence="7">
    <location>
        <begin position="187"/>
        <end position="201"/>
    </location>
</feature>
<dbReference type="Pfam" id="PF16615">
    <property type="entry name" value="RhoGEF67_u1"/>
    <property type="match status" value="1"/>
</dbReference>
<feature type="compositionally biased region" description="Basic residues" evidence="7">
    <location>
        <begin position="1062"/>
        <end position="1074"/>
    </location>
</feature>
<feature type="compositionally biased region" description="Basic and acidic residues" evidence="7">
    <location>
        <begin position="375"/>
        <end position="386"/>
    </location>
</feature>
<feature type="region of interest" description="Disordered" evidence="7">
    <location>
        <begin position="1133"/>
        <end position="1157"/>
    </location>
</feature>
<dbReference type="InterPro" id="IPR011993">
    <property type="entry name" value="PH-like_dom_sf"/>
</dbReference>
<dbReference type="InterPro" id="IPR000219">
    <property type="entry name" value="DH_dom"/>
</dbReference>
<proteinExistence type="predicted"/>
<feature type="compositionally biased region" description="Low complexity" evidence="7">
    <location>
        <begin position="324"/>
        <end position="356"/>
    </location>
</feature>
<reference evidence="11" key="2">
    <citation type="submission" date="2025-08" db="UniProtKB">
        <authorList>
            <consortium name="Ensembl"/>
        </authorList>
    </citation>
    <scope>IDENTIFICATION</scope>
</reference>
<dbReference type="Pfam" id="PF00169">
    <property type="entry name" value="PH"/>
    <property type="match status" value="1"/>
</dbReference>
<dbReference type="FunFam" id="2.30.29.30:FF:000094">
    <property type="entry name" value="Rho guanine nucleotide exchange factor 7"/>
    <property type="match status" value="1"/>
</dbReference>
<evidence type="ECO:0000259" key="9">
    <source>
        <dbReference type="PROSITE" id="PS50003"/>
    </source>
</evidence>
<organism evidence="11 12">
    <name type="scientific">Canis lupus familiaris</name>
    <name type="common">Dog</name>
    <name type="synonym">Canis familiaris</name>
    <dbReference type="NCBI Taxonomy" id="9615"/>
    <lineage>
        <taxon>Eukaryota</taxon>
        <taxon>Metazoa</taxon>
        <taxon>Chordata</taxon>
        <taxon>Craniata</taxon>
        <taxon>Vertebrata</taxon>
        <taxon>Euteleostomi</taxon>
        <taxon>Mammalia</taxon>
        <taxon>Eutheria</taxon>
        <taxon>Laurasiatheria</taxon>
        <taxon>Carnivora</taxon>
        <taxon>Caniformia</taxon>
        <taxon>Canidae</taxon>
        <taxon>Canis</taxon>
    </lineage>
</organism>
<dbReference type="InterPro" id="IPR036872">
    <property type="entry name" value="CH_dom_sf"/>
</dbReference>
<dbReference type="InterPro" id="IPR001331">
    <property type="entry name" value="GDS_CDC24_CS"/>
</dbReference>
<dbReference type="CDD" id="cd12061">
    <property type="entry name" value="SH3_betaPIX"/>
    <property type="match status" value="1"/>
</dbReference>
<dbReference type="OrthoDB" id="6019202at2759"/>
<dbReference type="CDD" id="cd01225">
    <property type="entry name" value="PH_Cool_Pix"/>
    <property type="match status" value="1"/>
</dbReference>
<dbReference type="InterPro" id="IPR036028">
    <property type="entry name" value="SH3-like_dom_sf"/>
</dbReference>
<dbReference type="InterPro" id="IPR001849">
    <property type="entry name" value="PH_domain"/>
</dbReference>
<dbReference type="Ensembl" id="ENSCAFT00040012372.1">
    <property type="protein sequence ID" value="ENSCAFP00040010726.1"/>
    <property type="gene ID" value="ENSCAFG00040005760.1"/>
</dbReference>
<feature type="compositionally biased region" description="Gly residues" evidence="7">
    <location>
        <begin position="402"/>
        <end position="416"/>
    </location>
</feature>
<dbReference type="Proteomes" id="UP000694542">
    <property type="component" value="Chromosome 22"/>
</dbReference>
<feature type="compositionally biased region" description="Basic residues" evidence="7">
    <location>
        <begin position="202"/>
        <end position="218"/>
    </location>
</feature>
<dbReference type="FunFam" id="1.20.5.390:FF:000001">
    <property type="entry name" value="rho guanine nucleotide exchange factor 7 isoform X1"/>
    <property type="match status" value="1"/>
</dbReference>
<dbReference type="PROSITE" id="PS00741">
    <property type="entry name" value="DH_1"/>
    <property type="match status" value="1"/>
</dbReference>
<dbReference type="PROSITE" id="PS50002">
    <property type="entry name" value="SH3"/>
    <property type="match status" value="1"/>
</dbReference>
<dbReference type="InterPro" id="IPR035899">
    <property type="entry name" value="DBL_dom_sf"/>
</dbReference>
<dbReference type="Gene3D" id="2.30.29.30">
    <property type="entry name" value="Pleckstrin-homology domain (PH domain)/Phosphotyrosine-binding domain (PTB)"/>
    <property type="match status" value="1"/>
</dbReference>
<feature type="domain" description="DH" evidence="10">
    <location>
        <begin position="655"/>
        <end position="835"/>
    </location>
</feature>
<dbReference type="AlphaFoldDB" id="A0A8C0QH45"/>
<evidence type="ECO:0000313" key="11">
    <source>
        <dbReference type="Ensembl" id="ENSCAFP00040010726.1"/>
    </source>
</evidence>
<dbReference type="Pfam" id="PF16523">
    <property type="entry name" value="betaPIX_CC"/>
    <property type="match status" value="1"/>
</dbReference>
<dbReference type="PANTHER" id="PTHR46026">
    <property type="entry name" value="RHO-TYPE GUANINE NUCLEOTIDE EXCHANGE FACTOR, ISOFORM F"/>
    <property type="match status" value="1"/>
</dbReference>
<dbReference type="SUPFAM" id="SSF47576">
    <property type="entry name" value="Calponin-homology domain, CH-domain"/>
    <property type="match status" value="1"/>
</dbReference>
<feature type="domain" description="SH3" evidence="8">
    <location>
        <begin position="568"/>
        <end position="627"/>
    </location>
</feature>
<evidence type="ECO:0000256" key="4">
    <source>
        <dbReference type="ARBA" id="ARBA00023273"/>
    </source>
</evidence>
<evidence type="ECO:0000259" key="10">
    <source>
        <dbReference type="PROSITE" id="PS50010"/>
    </source>
</evidence>
<dbReference type="CDD" id="cd00160">
    <property type="entry name" value="RhoGEF"/>
    <property type="match status" value="1"/>
</dbReference>
<dbReference type="GO" id="GO:0005085">
    <property type="term" value="F:guanyl-nucleotide exchange factor activity"/>
    <property type="evidence" value="ECO:0007669"/>
    <property type="project" value="UniProtKB-KW"/>
</dbReference>
<evidence type="ECO:0000256" key="1">
    <source>
        <dbReference type="ARBA" id="ARBA00004510"/>
    </source>
</evidence>
<keyword evidence="3" id="KW-0344">Guanine-nucleotide releasing factor</keyword>
<dbReference type="SUPFAM" id="SSF50729">
    <property type="entry name" value="PH domain-like"/>
    <property type="match status" value="1"/>
</dbReference>
<dbReference type="PANTHER" id="PTHR46026:SF3">
    <property type="entry name" value="RHO GUANINE NUCLEOTIDE EXCHANGE FACTOR 7"/>
    <property type="match status" value="1"/>
</dbReference>
<feature type="domain" description="PH" evidence="9">
    <location>
        <begin position="857"/>
        <end position="962"/>
    </location>
</feature>
<feature type="region of interest" description="Disordered" evidence="7">
    <location>
        <begin position="179"/>
        <end position="302"/>
    </location>
</feature>
<dbReference type="InterPro" id="IPR001452">
    <property type="entry name" value="SH3_domain"/>
</dbReference>
<evidence type="ECO:0000256" key="5">
    <source>
        <dbReference type="PROSITE-ProRule" id="PRU00192"/>
    </source>
</evidence>
<dbReference type="SMART" id="SM00326">
    <property type="entry name" value="SH3"/>
    <property type="match status" value="1"/>
</dbReference>
<keyword evidence="6" id="KW-0175">Coiled coil</keyword>
<accession>A0A8C0QH45</accession>
<gene>
    <name evidence="11" type="primary">ARHGEF7</name>
</gene>
<evidence type="ECO:0000256" key="7">
    <source>
        <dbReference type="SAM" id="MobiDB-lite"/>
    </source>
</evidence>
<dbReference type="GO" id="GO:0030027">
    <property type="term" value="C:lamellipodium"/>
    <property type="evidence" value="ECO:0007669"/>
    <property type="project" value="UniProtKB-SubCell"/>
</dbReference>
<evidence type="ECO:0000256" key="2">
    <source>
        <dbReference type="ARBA" id="ARBA00022443"/>
    </source>
</evidence>
<dbReference type="FunFam" id="2.30.30.40:FF:000034">
    <property type="entry name" value="Rho guanine nucleotide exchange factor (GEF) 7"/>
    <property type="match status" value="1"/>
</dbReference>
<dbReference type="Gene3D" id="1.20.5.390">
    <property type="entry name" value="L1 transposable element, trimerization domain"/>
    <property type="match status" value="1"/>
</dbReference>
<sequence>MQGLPAGYTRMSPSSRVCRGVCTAAQLDVAFLQPGRRPRPLGGPSIFCPREPAPRMEAFSGCLHSRPRPGPRPGSAALPTFLPGVGDAGVLQGSQSPGVGVGVGAGRRGPRASGPSARGCGCEARLCSVTAGSPSGGQEQAARFQQRPPPPAPEIKLAKPKRAFWEALRARSTAACESHARGGAGARGAHTAEAAGAAGSRSRSRSRSRSWSRRRRWARAAGRGGRGRGSGPGAGGRAGAGRGRAAGRTAGGPERGERVGPAGAGPLQRRVFSSPGGDVIGGGGWEPGGGGGGGGGAGRPPQVHVHLMKRHLTGGQDAREGARAGRSAAPPGPIAGPASPWASRRGRGAQPAGPRPLRGERRPHGPAARGGRARRRDEFRRADRYVAHHPGGARVAQEDRLGPGGLPAGVSQGRGGALQAAGAPAARDHRESLEESVRLTLALNQHQEDLPQFHSNYAFQVYPEPRSESECLSNIREFLRGCGASLRLETFDANDLYQGQNFNKVLSSLVTLNKVTADIGLGSDSVCARPSSHRIKSFDSLGAQPSHSRTSKLFQGQYRSLDMTDNSNSQLVVRAKFNFQQTNEDELSFTKGDVIHVTRVEEGGWWEGTHNGKTGWFPSNYVREMKPSEKPVSPKSGALKSPPKGFDTTAINKSYYNVVLQNILETENEYSKELQTVLSTYLRPLQTSEKLSSANTSYLMGNLEEICSFQQMLVQSLEECTKLPEAQQRVGGCFLNLMPQMKTLYLAYCANHPSAVNVLTEHSEQLGEFMEARGASSPGILVLTTGLSRPFMRLDKYPTLLKELERHMEDYHPDRQDIQKSMTAFKNLSAQCQEVRKRKELELQILTEAIRSWEGDDITTLGSVVYMSQVMVQCAGSEEKNERYLLLFPNILLMLSASPRMSGFIYQGKLPTTGMTITKLEDSENHRNAFEISGSMIERILVSCNNQQDLHEWVDHLQKQTKVTSVGNPTIKPHSVPSHTLPSHPIAPSSKHADSKPVPLTPAYHTLPHPSHHGTPHTTINWGPLEPPKTPKPWSLSCLRPAPPLRPSAALCYKEDLSKSPKTMKKLLPKRKPERKPSDEEFALRKSTAALEEDAQILKVIEAYCTSAKTRQTLNSTWQGTDLMHNHVLADDDQSSLDSLGRRSSLSRLEPSDLSEDSDYDSIWTAHSYRMGSTSRSRKESAPQVLLPEEEKMIVEETKSNGQTVIEEKSLVDTVYALKDEVQELRQDNKKMKKSLEEEQRARKDLEKLVRKVLKNMNDPAWDETNL</sequence>
<dbReference type="InterPro" id="IPR035789">
    <property type="entry name" value="BetaPIX_SH3"/>
</dbReference>
<dbReference type="FunFam" id="1.20.900.10:FF:000016">
    <property type="entry name" value="Rho guanine nucleotide exchange factor 6"/>
    <property type="match status" value="1"/>
</dbReference>
<dbReference type="Pfam" id="PF16614">
    <property type="entry name" value="RhoGEF67_u2"/>
    <property type="match status" value="1"/>
</dbReference>
<evidence type="ECO:0000259" key="8">
    <source>
        <dbReference type="PROSITE" id="PS50002"/>
    </source>
</evidence>
<comment type="subcellular location">
    <subcellularLocation>
        <location evidence="1">Cell projection</location>
        <location evidence="1">Lamellipodium</location>
    </subcellularLocation>
</comment>
<dbReference type="PROSITE" id="PS50003">
    <property type="entry name" value="PH_DOMAIN"/>
    <property type="match status" value="1"/>
</dbReference>
<dbReference type="GO" id="GO:0035556">
    <property type="term" value="P:intracellular signal transduction"/>
    <property type="evidence" value="ECO:0007669"/>
    <property type="project" value="InterPro"/>
</dbReference>
<dbReference type="Gene3D" id="2.30.30.40">
    <property type="entry name" value="SH3 Domains"/>
    <property type="match status" value="1"/>
</dbReference>
<protein>
    <submittedName>
        <fullName evidence="11">Rho guanine nucleotide exchange factor 7</fullName>
    </submittedName>
</protein>
<dbReference type="PROSITE" id="PS50010">
    <property type="entry name" value="DH_2"/>
    <property type="match status" value="1"/>
</dbReference>
<evidence type="ECO:0000256" key="6">
    <source>
        <dbReference type="SAM" id="Coils"/>
    </source>
</evidence>
<feature type="coiled-coil region" evidence="6">
    <location>
        <begin position="1215"/>
        <end position="1256"/>
    </location>
</feature>
<feature type="compositionally biased region" description="Gly residues" evidence="7">
    <location>
        <begin position="222"/>
        <end position="244"/>
    </location>
</feature>
<reference evidence="11" key="1">
    <citation type="submission" date="2018-10" db="EMBL/GenBank/DDBJ databases">
        <title>De novo assembly of a Great Dane genome.</title>
        <authorList>
            <person name="Kidd J.M."/>
            <person name="Pendleton A.L."/>
            <person name="Shen F."/>
            <person name="Emery S."/>
        </authorList>
    </citation>
    <scope>NUCLEOTIDE SEQUENCE [LARGE SCALE GENOMIC DNA]</scope>
    <source>
        <strain evidence="11">Great Dane</strain>
    </source>
</reference>
<dbReference type="InterPro" id="IPR046376">
    <property type="entry name" value="PH_Cool_Pix"/>
</dbReference>
<keyword evidence="2 5" id="KW-0728">SH3 domain</keyword>
<name>A0A8C0QH45_CANLF</name>